<feature type="compositionally biased region" description="Low complexity" evidence="1">
    <location>
        <begin position="30"/>
        <end position="49"/>
    </location>
</feature>
<evidence type="ECO:0000313" key="2">
    <source>
        <dbReference type="EMBL" id="KAK7695236.1"/>
    </source>
</evidence>
<protein>
    <submittedName>
        <fullName evidence="2">Uncharacterized protein</fullName>
    </submittedName>
</protein>
<evidence type="ECO:0000256" key="1">
    <source>
        <dbReference type="SAM" id="MobiDB-lite"/>
    </source>
</evidence>
<dbReference type="AlphaFoldDB" id="A0AAW0GZ51"/>
<dbReference type="EMBL" id="JASBNA010000002">
    <property type="protein sequence ID" value="KAK7695236.1"/>
    <property type="molecule type" value="Genomic_DNA"/>
</dbReference>
<sequence>MPFFTTTTRPAYTPVNKDTMGTVKAGRKLNATNPSTNTTTEVTNTNAPITSEPRVLKAVREFEHGRQRAKKSARTESWKAEKVAKRQLKAQRAQGTLVEGIPIHRSRKGGFVHLDRDETSLDESDSAEEAFDIEVVETPKWREDKLEVDLTKLIRPSKARRSKAGDFELIPSVRSVLVLEDAVLDRGFDSIEDDEPWEYLSAAGDDAEHNIPSYAEVAANTR</sequence>
<reference evidence="2 3" key="1">
    <citation type="submission" date="2022-09" db="EMBL/GenBank/DDBJ databases">
        <authorList>
            <person name="Palmer J.M."/>
        </authorList>
    </citation>
    <scope>NUCLEOTIDE SEQUENCE [LARGE SCALE GENOMIC DNA]</scope>
    <source>
        <strain evidence="2 3">DSM 7382</strain>
    </source>
</reference>
<accession>A0AAW0GZ51</accession>
<keyword evidence="3" id="KW-1185">Reference proteome</keyword>
<evidence type="ECO:0000313" key="3">
    <source>
        <dbReference type="Proteomes" id="UP001385951"/>
    </source>
</evidence>
<name>A0AAW0GZ51_9APHY</name>
<organism evidence="2 3">
    <name type="scientific">Cerrena zonata</name>
    <dbReference type="NCBI Taxonomy" id="2478898"/>
    <lineage>
        <taxon>Eukaryota</taxon>
        <taxon>Fungi</taxon>
        <taxon>Dikarya</taxon>
        <taxon>Basidiomycota</taxon>
        <taxon>Agaricomycotina</taxon>
        <taxon>Agaricomycetes</taxon>
        <taxon>Polyporales</taxon>
        <taxon>Cerrenaceae</taxon>
        <taxon>Cerrena</taxon>
    </lineage>
</organism>
<proteinExistence type="predicted"/>
<gene>
    <name evidence="2" type="ORF">QCA50_002426</name>
</gene>
<comment type="caution">
    <text evidence="2">The sequence shown here is derived from an EMBL/GenBank/DDBJ whole genome shotgun (WGS) entry which is preliminary data.</text>
</comment>
<dbReference type="Proteomes" id="UP001385951">
    <property type="component" value="Unassembled WGS sequence"/>
</dbReference>
<feature type="region of interest" description="Disordered" evidence="1">
    <location>
        <begin position="23"/>
        <end position="49"/>
    </location>
</feature>